<dbReference type="PANTHER" id="PTHR12697:SF5">
    <property type="entry name" value="DEOXYHYPUSINE HYDROXYLASE"/>
    <property type="match status" value="1"/>
</dbReference>
<accession>A0A381Q0A3</accession>
<dbReference type="PANTHER" id="PTHR12697">
    <property type="entry name" value="PBS LYASE HEAT-LIKE PROTEIN"/>
    <property type="match status" value="1"/>
</dbReference>
<dbReference type="GO" id="GO:0016491">
    <property type="term" value="F:oxidoreductase activity"/>
    <property type="evidence" value="ECO:0007669"/>
    <property type="project" value="TreeGrafter"/>
</dbReference>
<feature type="non-terminal residue" evidence="2">
    <location>
        <position position="1"/>
    </location>
</feature>
<dbReference type="Pfam" id="PF13646">
    <property type="entry name" value="HEAT_2"/>
    <property type="match status" value="1"/>
</dbReference>
<dbReference type="EMBL" id="UINC01001129">
    <property type="protein sequence ID" value="SUZ71689.1"/>
    <property type="molecule type" value="Genomic_DNA"/>
</dbReference>
<dbReference type="SUPFAM" id="SSF51197">
    <property type="entry name" value="Clavaminate synthase-like"/>
    <property type="match status" value="1"/>
</dbReference>
<dbReference type="Gene3D" id="1.25.10.10">
    <property type="entry name" value="Leucine-rich Repeat Variant"/>
    <property type="match status" value="2"/>
</dbReference>
<reference evidence="2" key="1">
    <citation type="submission" date="2018-05" db="EMBL/GenBank/DDBJ databases">
        <authorList>
            <person name="Lanie J.A."/>
            <person name="Ng W.-L."/>
            <person name="Kazmierczak K.M."/>
            <person name="Andrzejewski T.M."/>
            <person name="Davidsen T.M."/>
            <person name="Wayne K.J."/>
            <person name="Tettelin H."/>
            <person name="Glass J.I."/>
            <person name="Rusch D."/>
            <person name="Podicherti R."/>
            <person name="Tsui H.-C.T."/>
            <person name="Winkler M.E."/>
        </authorList>
    </citation>
    <scope>NUCLEOTIDE SEQUENCE</scope>
</reference>
<protein>
    <recommendedName>
        <fullName evidence="3">Phytanoyl-CoA dioxygenase</fullName>
    </recommendedName>
</protein>
<gene>
    <name evidence="2" type="ORF">METZ01_LOCUS24543</name>
</gene>
<feature type="region of interest" description="Disordered" evidence="1">
    <location>
        <begin position="89"/>
        <end position="118"/>
    </location>
</feature>
<organism evidence="2">
    <name type="scientific">marine metagenome</name>
    <dbReference type="NCBI Taxonomy" id="408172"/>
    <lineage>
        <taxon>unclassified sequences</taxon>
        <taxon>metagenomes</taxon>
        <taxon>ecological metagenomes</taxon>
    </lineage>
</organism>
<dbReference type="InterPro" id="IPR011989">
    <property type="entry name" value="ARM-like"/>
</dbReference>
<dbReference type="SUPFAM" id="SSF48371">
    <property type="entry name" value="ARM repeat"/>
    <property type="match status" value="1"/>
</dbReference>
<proteinExistence type="predicted"/>
<feature type="non-terminal residue" evidence="2">
    <location>
        <position position="513"/>
    </location>
</feature>
<evidence type="ECO:0000313" key="2">
    <source>
        <dbReference type="EMBL" id="SUZ71689.1"/>
    </source>
</evidence>
<evidence type="ECO:0000256" key="1">
    <source>
        <dbReference type="SAM" id="MobiDB-lite"/>
    </source>
</evidence>
<dbReference type="Gene3D" id="2.60.120.620">
    <property type="entry name" value="q2cbj1_9rhob like domain"/>
    <property type="match status" value="1"/>
</dbReference>
<name>A0A381Q0A3_9ZZZZ</name>
<sequence>LTDEEVQEFIVNGFLRLQPDVDPKVHADIDQRLRFATEQEFPMGNNIVSRVPALWDVVRCPRVHGALVSLLGAGYFVHPHRAIHTSVPVEDPSVSYPEDHNGPPLGKGSMAGSAWHQDAQSPLSRMRHHVPRYLIGFYFPHDTPKLMGPTRVQAGSYLYAHPVAPHGVVIPEDVTAGTFFLLHFDTVHAGWVNRLDQTRYMVKFVFTRTEHPTSPAWNHDNSRWQRPTTCIPTFDVEPAWSFIWDWMRGEAQTNRPAPSESANHHAALNGVNQIERLNAIYSLAHRSEIEDLTGRIESLSGLGLHERSLAIDKNGKQQARDAIEGYPRRWNERAVVVDDAAYSLAAVGKEAVPALTSLLRTEDPWVVINALFALGEIGPTARNALPHVIRLLEHSKQQVVRQALDTLGAIGGDVGEALPQIHALLQETNPDWQSPEVVRGWTGQDQVRLNAVLAILSCLNEPANHASIESMLIASLDDPNGYVPAVATEALVRLGSKTAIEASVRYLQDRRWD</sequence>
<evidence type="ECO:0008006" key="3">
    <source>
        <dbReference type="Google" id="ProtNLM"/>
    </source>
</evidence>
<dbReference type="AlphaFoldDB" id="A0A381Q0A3"/>
<dbReference type="InterPro" id="IPR016024">
    <property type="entry name" value="ARM-type_fold"/>
</dbReference>